<dbReference type="Proteomes" id="UP000023152">
    <property type="component" value="Unassembled WGS sequence"/>
</dbReference>
<evidence type="ECO:0000313" key="1">
    <source>
        <dbReference type="EMBL" id="ETO10647.1"/>
    </source>
</evidence>
<proteinExistence type="predicted"/>
<dbReference type="EMBL" id="ASPP01023300">
    <property type="protein sequence ID" value="ETO10647.1"/>
    <property type="molecule type" value="Genomic_DNA"/>
</dbReference>
<protein>
    <submittedName>
        <fullName evidence="1">Uncharacterized protein</fullName>
    </submittedName>
</protein>
<accession>X6MAZ9</accession>
<reference evidence="1 2" key="1">
    <citation type="journal article" date="2013" name="Curr. Biol.">
        <title>The Genome of the Foraminiferan Reticulomyxa filosa.</title>
        <authorList>
            <person name="Glockner G."/>
            <person name="Hulsmann N."/>
            <person name="Schleicher M."/>
            <person name="Noegel A.A."/>
            <person name="Eichinger L."/>
            <person name="Gallinger C."/>
            <person name="Pawlowski J."/>
            <person name="Sierra R."/>
            <person name="Euteneuer U."/>
            <person name="Pillet L."/>
            <person name="Moustafa A."/>
            <person name="Platzer M."/>
            <person name="Groth M."/>
            <person name="Szafranski K."/>
            <person name="Schliwa M."/>
        </authorList>
    </citation>
    <scope>NUCLEOTIDE SEQUENCE [LARGE SCALE GENOMIC DNA]</scope>
</reference>
<name>X6MAZ9_RETFI</name>
<gene>
    <name evidence="1" type="ORF">RFI_26730</name>
</gene>
<comment type="caution">
    <text evidence="1">The sequence shown here is derived from an EMBL/GenBank/DDBJ whole genome shotgun (WGS) entry which is preliminary data.</text>
</comment>
<sequence length="155" mass="18009">MKSSFVTVIHFIYLKININLSVRIQTAMNHFVINFISPINDNINDNEVNKSKKLKKLNNYNSMNSFCAVIGGSNNNLKWNTSDKNHEKKENEMLLFCRYIRLLIKYDEDNNTLQFHDLFVGHTIADLFQFVSMMPSGSLVGGMLSVYVRLLFQNY</sequence>
<keyword evidence="2" id="KW-1185">Reference proteome</keyword>
<dbReference type="AlphaFoldDB" id="X6MAZ9"/>
<evidence type="ECO:0000313" key="2">
    <source>
        <dbReference type="Proteomes" id="UP000023152"/>
    </source>
</evidence>
<organism evidence="1 2">
    <name type="scientific">Reticulomyxa filosa</name>
    <dbReference type="NCBI Taxonomy" id="46433"/>
    <lineage>
        <taxon>Eukaryota</taxon>
        <taxon>Sar</taxon>
        <taxon>Rhizaria</taxon>
        <taxon>Retaria</taxon>
        <taxon>Foraminifera</taxon>
        <taxon>Monothalamids</taxon>
        <taxon>Reticulomyxidae</taxon>
        <taxon>Reticulomyxa</taxon>
    </lineage>
</organism>